<accession>A0AAP5H3W4</accession>
<keyword evidence="2" id="KW-0808">Transferase</keyword>
<feature type="domain" description="MobA-like NTP transferase" evidence="1">
    <location>
        <begin position="5"/>
        <end position="176"/>
    </location>
</feature>
<dbReference type="PANTHER" id="PTHR43777:SF1">
    <property type="entry name" value="MOLYBDENUM COFACTOR CYTIDYLYLTRANSFERASE"/>
    <property type="match status" value="1"/>
</dbReference>
<dbReference type="AlphaFoldDB" id="A0AAP5H3W4"/>
<dbReference type="EMBL" id="JAVDTR010000007">
    <property type="protein sequence ID" value="MDR6724288.1"/>
    <property type="molecule type" value="Genomic_DNA"/>
</dbReference>
<organism evidence="2 3">
    <name type="scientific">Paenibacillus amylolyticus</name>
    <dbReference type="NCBI Taxonomy" id="1451"/>
    <lineage>
        <taxon>Bacteria</taxon>
        <taxon>Bacillati</taxon>
        <taxon>Bacillota</taxon>
        <taxon>Bacilli</taxon>
        <taxon>Bacillales</taxon>
        <taxon>Paenibacillaceae</taxon>
        <taxon>Paenibacillus</taxon>
    </lineage>
</organism>
<name>A0AAP5H3W4_PAEAM</name>
<evidence type="ECO:0000313" key="2">
    <source>
        <dbReference type="EMBL" id="MDR6724288.1"/>
    </source>
</evidence>
<dbReference type="RefSeq" id="WP_310140368.1">
    <property type="nucleotide sequence ID" value="NZ_JAVDTR010000007.1"/>
</dbReference>
<keyword evidence="2" id="KW-0548">Nucleotidyltransferase</keyword>
<dbReference type="CDD" id="cd04182">
    <property type="entry name" value="GT_2_like_f"/>
    <property type="match status" value="1"/>
</dbReference>
<protein>
    <submittedName>
        <fullName evidence="2">Molybdenum cofactor cytidylyltransferase</fullName>
        <ecNumber evidence="2">2.7.7.76</ecNumber>
    </submittedName>
</protein>
<dbReference type="PANTHER" id="PTHR43777">
    <property type="entry name" value="MOLYBDENUM COFACTOR CYTIDYLYLTRANSFERASE"/>
    <property type="match status" value="1"/>
</dbReference>
<dbReference type="InterPro" id="IPR025877">
    <property type="entry name" value="MobA-like_NTP_Trfase"/>
</dbReference>
<dbReference type="GO" id="GO:0061602">
    <property type="term" value="F:molybdenum cofactor cytidylyltransferase activity"/>
    <property type="evidence" value="ECO:0007669"/>
    <property type="project" value="UniProtKB-EC"/>
</dbReference>
<reference evidence="2" key="1">
    <citation type="submission" date="2023-07" db="EMBL/GenBank/DDBJ databases">
        <title>Sorghum-associated microbial communities from plants grown in Nebraska, USA.</title>
        <authorList>
            <person name="Schachtman D."/>
        </authorList>
    </citation>
    <scope>NUCLEOTIDE SEQUENCE</scope>
    <source>
        <strain evidence="2">BE80</strain>
    </source>
</reference>
<evidence type="ECO:0000259" key="1">
    <source>
        <dbReference type="Pfam" id="PF12804"/>
    </source>
</evidence>
<dbReference type="InterPro" id="IPR029044">
    <property type="entry name" value="Nucleotide-diphossugar_trans"/>
</dbReference>
<dbReference type="SUPFAM" id="SSF53448">
    <property type="entry name" value="Nucleotide-diphospho-sugar transferases"/>
    <property type="match status" value="1"/>
</dbReference>
<proteinExistence type="predicted"/>
<gene>
    <name evidence="2" type="ORF">J2W91_002756</name>
</gene>
<dbReference type="Proteomes" id="UP001254832">
    <property type="component" value="Unassembled WGS sequence"/>
</dbReference>
<evidence type="ECO:0000313" key="3">
    <source>
        <dbReference type="Proteomes" id="UP001254832"/>
    </source>
</evidence>
<sequence>MGLTGILLAAGKSSRLGRDKLSVVMPDGRSLAAWSLEAALDSELERVICVVKPEDTLSWIPRRWLCAASYTYQPEVKLLISVCDDYAMGMAHSLHCGIRNAKQYESDGYMVLLADQPLIETQQINEIITIFETNKHSDYVAAADCAGGKPPVAFRSHLLTQLLSLRGDEGARRIMPNSQFTGTYVSLSAPSFWDADTEDELERIVHYMEHLHPSQDTHL</sequence>
<dbReference type="Pfam" id="PF12804">
    <property type="entry name" value="NTP_transf_3"/>
    <property type="match status" value="1"/>
</dbReference>
<comment type="caution">
    <text evidence="2">The sequence shown here is derived from an EMBL/GenBank/DDBJ whole genome shotgun (WGS) entry which is preliminary data.</text>
</comment>
<dbReference type="Gene3D" id="3.90.550.10">
    <property type="entry name" value="Spore Coat Polysaccharide Biosynthesis Protein SpsA, Chain A"/>
    <property type="match status" value="1"/>
</dbReference>
<dbReference type="EC" id="2.7.7.76" evidence="2"/>